<dbReference type="CDD" id="cd17319">
    <property type="entry name" value="MFS_ExuT_GudP_like"/>
    <property type="match status" value="1"/>
</dbReference>
<evidence type="ECO:0000256" key="3">
    <source>
        <dbReference type="ARBA" id="ARBA00022692"/>
    </source>
</evidence>
<gene>
    <name evidence="8" type="ORF">FTW19_10840</name>
</gene>
<evidence type="ECO:0000256" key="4">
    <source>
        <dbReference type="ARBA" id="ARBA00022989"/>
    </source>
</evidence>
<dbReference type="Gene3D" id="1.20.1250.20">
    <property type="entry name" value="MFS general substrate transporter like domains"/>
    <property type="match status" value="2"/>
</dbReference>
<evidence type="ECO:0000256" key="6">
    <source>
        <dbReference type="SAM" id="Phobius"/>
    </source>
</evidence>
<keyword evidence="4 6" id="KW-1133">Transmembrane helix</keyword>
<organism evidence="8 9">
    <name type="scientific">Terriglobus albidus</name>
    <dbReference type="NCBI Taxonomy" id="1592106"/>
    <lineage>
        <taxon>Bacteria</taxon>
        <taxon>Pseudomonadati</taxon>
        <taxon>Acidobacteriota</taxon>
        <taxon>Terriglobia</taxon>
        <taxon>Terriglobales</taxon>
        <taxon>Acidobacteriaceae</taxon>
        <taxon>Terriglobus</taxon>
    </lineage>
</organism>
<feature type="transmembrane region" description="Helical" evidence="6">
    <location>
        <begin position="30"/>
        <end position="50"/>
    </location>
</feature>
<proteinExistence type="predicted"/>
<evidence type="ECO:0000313" key="9">
    <source>
        <dbReference type="Proteomes" id="UP000321820"/>
    </source>
</evidence>
<evidence type="ECO:0000259" key="7">
    <source>
        <dbReference type="PROSITE" id="PS50850"/>
    </source>
</evidence>
<feature type="transmembrane region" description="Helical" evidence="6">
    <location>
        <begin position="255"/>
        <end position="278"/>
    </location>
</feature>
<keyword evidence="2" id="KW-0813">Transport</keyword>
<dbReference type="PANTHER" id="PTHR43791">
    <property type="entry name" value="PERMEASE-RELATED"/>
    <property type="match status" value="1"/>
</dbReference>
<feature type="transmembrane region" description="Helical" evidence="6">
    <location>
        <begin position="377"/>
        <end position="396"/>
    </location>
</feature>
<feature type="transmembrane region" description="Helical" evidence="6">
    <location>
        <begin position="290"/>
        <end position="307"/>
    </location>
</feature>
<dbReference type="KEGG" id="talb:FTW19_10840"/>
<keyword evidence="5 6" id="KW-0472">Membrane</keyword>
<dbReference type="InterPro" id="IPR020846">
    <property type="entry name" value="MFS_dom"/>
</dbReference>
<feature type="domain" description="Major facilitator superfamily (MFS) profile" evidence="7">
    <location>
        <begin position="1"/>
        <end position="401"/>
    </location>
</feature>
<evidence type="ECO:0000313" key="8">
    <source>
        <dbReference type="EMBL" id="QEE31290.1"/>
    </source>
</evidence>
<comment type="subcellular location">
    <subcellularLocation>
        <location evidence="1">Membrane</location>
        <topology evidence="1">Multi-pass membrane protein</topology>
    </subcellularLocation>
</comment>
<dbReference type="EMBL" id="CP042806">
    <property type="protein sequence ID" value="QEE31290.1"/>
    <property type="molecule type" value="Genomic_DNA"/>
</dbReference>
<evidence type="ECO:0000256" key="5">
    <source>
        <dbReference type="ARBA" id="ARBA00023136"/>
    </source>
</evidence>
<feature type="transmembrane region" description="Helical" evidence="6">
    <location>
        <begin position="154"/>
        <end position="176"/>
    </location>
</feature>
<feature type="transmembrane region" description="Helical" evidence="6">
    <location>
        <begin position="313"/>
        <end position="331"/>
    </location>
</feature>
<accession>A0A5B9EK43</accession>
<feature type="transmembrane region" description="Helical" evidence="6">
    <location>
        <begin position="222"/>
        <end position="243"/>
    </location>
</feature>
<dbReference type="OrthoDB" id="9773404at2"/>
<dbReference type="AlphaFoldDB" id="A0A5B9EK43"/>
<feature type="transmembrane region" description="Helical" evidence="6">
    <location>
        <begin position="62"/>
        <end position="80"/>
    </location>
</feature>
<feature type="transmembrane region" description="Helical" evidence="6">
    <location>
        <begin position="120"/>
        <end position="142"/>
    </location>
</feature>
<name>A0A5B9EK43_9BACT</name>
<reference evidence="8 9" key="1">
    <citation type="submission" date="2019-08" db="EMBL/GenBank/DDBJ databases">
        <title>Complete genome sequence of Terriglobus albidus strain ORNL.</title>
        <authorList>
            <person name="Podar M."/>
        </authorList>
    </citation>
    <scope>NUCLEOTIDE SEQUENCE [LARGE SCALE GENOMIC DNA]</scope>
    <source>
        <strain evidence="8 9">ORNL</strain>
    </source>
</reference>
<dbReference type="GO" id="GO:0005886">
    <property type="term" value="C:plasma membrane"/>
    <property type="evidence" value="ECO:0007669"/>
    <property type="project" value="TreeGrafter"/>
</dbReference>
<evidence type="ECO:0000256" key="2">
    <source>
        <dbReference type="ARBA" id="ARBA00022448"/>
    </source>
</evidence>
<dbReference type="InterPro" id="IPR036259">
    <property type="entry name" value="MFS_trans_sf"/>
</dbReference>
<dbReference type="InterPro" id="IPR011701">
    <property type="entry name" value="MFS"/>
</dbReference>
<dbReference type="GO" id="GO:0022857">
    <property type="term" value="F:transmembrane transporter activity"/>
    <property type="evidence" value="ECO:0007669"/>
    <property type="project" value="InterPro"/>
</dbReference>
<dbReference type="SUPFAM" id="SSF103473">
    <property type="entry name" value="MFS general substrate transporter"/>
    <property type="match status" value="1"/>
</dbReference>
<dbReference type="Proteomes" id="UP000321820">
    <property type="component" value="Chromosome"/>
</dbReference>
<keyword evidence="9" id="KW-1185">Reference proteome</keyword>
<dbReference type="PROSITE" id="PS50850">
    <property type="entry name" value="MFS"/>
    <property type="match status" value="1"/>
</dbReference>
<sequence>MLMYVVSFLDRSNIGFVKQVLERSEGISEAVYALGAGLFFVGYSLCGFPSNLILHKVGAKKWLAILMVGWGAISMATMFVRGPASFYFLRFLLGVLEAGFFPGAILYLTYWFPNGIRGRILGLFYLGVPLALIFGGPLSGLLLEMPPFLGLQSWQWMFLVEGFMAVVLGLFAFWYLDDRPSNASWLPAEEKQALANRLTLEEEERSSAGPTKLLPMFRDRRVMHFLLIYALIQTSTYGAVFYLPAEISALMHRPVGIEVGLVSAIPWICTLAAVYLLPHVADKFRRHRQLASLTLLISGCASFAFPACGAGMGLVMLSLAVAGFIAVQPLFWTFPTGYLADRAAAGGIAVIGMGNLGGFLAPNLKVWADQHFGSQHAGLYLLAALTVLNAGLIALVRSRPAQSTT</sequence>
<dbReference type="Pfam" id="PF07690">
    <property type="entry name" value="MFS_1"/>
    <property type="match status" value="1"/>
</dbReference>
<dbReference type="FunFam" id="1.20.1250.20:FF:000018">
    <property type="entry name" value="MFS transporter permease"/>
    <property type="match status" value="1"/>
</dbReference>
<feature type="transmembrane region" description="Helical" evidence="6">
    <location>
        <begin position="343"/>
        <end position="362"/>
    </location>
</feature>
<dbReference type="PANTHER" id="PTHR43791:SF30">
    <property type="entry name" value="INNER MEMBRANE TRANSPORT PROTEIN RHMT"/>
    <property type="match status" value="1"/>
</dbReference>
<protein>
    <submittedName>
        <fullName evidence="8">MFS transporter</fullName>
    </submittedName>
</protein>
<keyword evidence="3 6" id="KW-0812">Transmembrane</keyword>
<feature type="transmembrane region" description="Helical" evidence="6">
    <location>
        <begin position="86"/>
        <end position="108"/>
    </location>
</feature>
<evidence type="ECO:0000256" key="1">
    <source>
        <dbReference type="ARBA" id="ARBA00004141"/>
    </source>
</evidence>